<feature type="region of interest" description="Disordered" evidence="1">
    <location>
        <begin position="252"/>
        <end position="295"/>
    </location>
</feature>
<name>A0A0C9SS86_PAXIN</name>
<feature type="compositionally biased region" description="Basic and acidic residues" evidence="1">
    <location>
        <begin position="119"/>
        <end position="135"/>
    </location>
</feature>
<keyword evidence="3" id="KW-1185">Reference proteome</keyword>
<feature type="compositionally biased region" description="Basic and acidic residues" evidence="1">
    <location>
        <begin position="573"/>
        <end position="582"/>
    </location>
</feature>
<dbReference type="EMBL" id="KN821914">
    <property type="protein sequence ID" value="KIJ04350.1"/>
    <property type="molecule type" value="Genomic_DNA"/>
</dbReference>
<feature type="region of interest" description="Disordered" evidence="1">
    <location>
        <begin position="420"/>
        <end position="606"/>
    </location>
</feature>
<proteinExistence type="predicted"/>
<evidence type="ECO:0000313" key="3">
    <source>
        <dbReference type="Proteomes" id="UP000053647"/>
    </source>
</evidence>
<dbReference type="AlphaFoldDB" id="A0A0C9SS86"/>
<reference evidence="2 3" key="1">
    <citation type="submission" date="2014-06" db="EMBL/GenBank/DDBJ databases">
        <authorList>
            <consortium name="DOE Joint Genome Institute"/>
            <person name="Kuo A."/>
            <person name="Kohler A."/>
            <person name="Nagy L.G."/>
            <person name="Floudas D."/>
            <person name="Copeland A."/>
            <person name="Barry K.W."/>
            <person name="Cichocki N."/>
            <person name="Veneault-Fourrey C."/>
            <person name="LaButti K."/>
            <person name="Lindquist E.A."/>
            <person name="Lipzen A."/>
            <person name="Lundell T."/>
            <person name="Morin E."/>
            <person name="Murat C."/>
            <person name="Sun H."/>
            <person name="Tunlid A."/>
            <person name="Henrissat B."/>
            <person name="Grigoriev I.V."/>
            <person name="Hibbett D.S."/>
            <person name="Martin F."/>
            <person name="Nordberg H.P."/>
            <person name="Cantor M.N."/>
            <person name="Hua S.X."/>
        </authorList>
    </citation>
    <scope>NUCLEOTIDE SEQUENCE [LARGE SCALE GENOMIC DNA]</scope>
    <source>
        <strain evidence="2 3">ATCC 200175</strain>
    </source>
</reference>
<dbReference type="Proteomes" id="UP000053647">
    <property type="component" value="Unassembled WGS sequence"/>
</dbReference>
<feature type="region of interest" description="Disordered" evidence="1">
    <location>
        <begin position="76"/>
        <end position="183"/>
    </location>
</feature>
<feature type="compositionally biased region" description="Polar residues" evidence="1">
    <location>
        <begin position="449"/>
        <end position="462"/>
    </location>
</feature>
<feature type="compositionally biased region" description="Low complexity" evidence="1">
    <location>
        <begin position="256"/>
        <end position="266"/>
    </location>
</feature>
<evidence type="ECO:0000256" key="1">
    <source>
        <dbReference type="SAM" id="MobiDB-lite"/>
    </source>
</evidence>
<feature type="compositionally biased region" description="Acidic residues" evidence="1">
    <location>
        <begin position="583"/>
        <end position="592"/>
    </location>
</feature>
<dbReference type="OrthoDB" id="29853at2759"/>
<feature type="compositionally biased region" description="Polar residues" evidence="1">
    <location>
        <begin position="217"/>
        <end position="230"/>
    </location>
</feature>
<feature type="compositionally biased region" description="Pro residues" evidence="1">
    <location>
        <begin position="1"/>
        <end position="21"/>
    </location>
</feature>
<organism evidence="2 3">
    <name type="scientific">Paxillus involutus ATCC 200175</name>
    <dbReference type="NCBI Taxonomy" id="664439"/>
    <lineage>
        <taxon>Eukaryota</taxon>
        <taxon>Fungi</taxon>
        <taxon>Dikarya</taxon>
        <taxon>Basidiomycota</taxon>
        <taxon>Agaricomycotina</taxon>
        <taxon>Agaricomycetes</taxon>
        <taxon>Agaricomycetidae</taxon>
        <taxon>Boletales</taxon>
        <taxon>Paxilineae</taxon>
        <taxon>Paxillaceae</taxon>
        <taxon>Paxillus</taxon>
    </lineage>
</organism>
<reference evidence="3" key="2">
    <citation type="submission" date="2015-01" db="EMBL/GenBank/DDBJ databases">
        <title>Evolutionary Origins and Diversification of the Mycorrhizal Mutualists.</title>
        <authorList>
            <consortium name="DOE Joint Genome Institute"/>
            <consortium name="Mycorrhizal Genomics Consortium"/>
            <person name="Kohler A."/>
            <person name="Kuo A."/>
            <person name="Nagy L.G."/>
            <person name="Floudas D."/>
            <person name="Copeland A."/>
            <person name="Barry K.W."/>
            <person name="Cichocki N."/>
            <person name="Veneault-Fourrey C."/>
            <person name="LaButti K."/>
            <person name="Lindquist E.A."/>
            <person name="Lipzen A."/>
            <person name="Lundell T."/>
            <person name="Morin E."/>
            <person name="Murat C."/>
            <person name="Riley R."/>
            <person name="Ohm R."/>
            <person name="Sun H."/>
            <person name="Tunlid A."/>
            <person name="Henrissat B."/>
            <person name="Grigoriev I.V."/>
            <person name="Hibbett D.S."/>
            <person name="Martin F."/>
        </authorList>
    </citation>
    <scope>NUCLEOTIDE SEQUENCE [LARGE SCALE GENOMIC DNA]</scope>
    <source>
        <strain evidence="3">ATCC 200175</strain>
    </source>
</reference>
<accession>A0A0C9SS86</accession>
<sequence>MEDEVPSPPSPSSPSPPPSPPTKDAEETLPVPPTPSEQPSLWNYAGKLKDSDTIAAFSKASTNWRAKAMDAWGVRRGSNASASASVPEHSTLGVSTPSSTASDLPPRTSGWPSSSGHDTPIDRRGSLLGTNREDVIIDPPRPAFFRSPRESFLPQPRRQNYTAPPSPNIPTHQDLDEASTPSLIHKTKASLASFAASQLHSAPSKSAPRPLMLSSRELITSKPQSYSRSDGGTPLQRHGQWTDVLSTKGHMLRQESVSSTSSLSPSEAMNRPYSQARSAGTGPRSDYDSDGWSRKVPLNRRTVSPMALASRSPRLPWNVSLSPGHSSDAGMAAMRGQLSSNGSMTEETTSERGWRHFEERAPTAPSTSGFDSPTTISSPPIPPTPLTTNIPAAVHIVTGGGGGHIGTGSVSTISEEGVPLELPTQSRLHTRKKTPPPVVNKADGEGDTSDGSSLSLTPSTKIPSRLRSKRYAARPANLRIRENSGGLRANATVVEQRTPSPNTLAPEWPEEHESATTPRAGDFGANDELSSQSPTSPRVRKTSGDNDGVGTRSRKVLGDGSVRLRKVSTGSSREVRRSRDSAAEEGDDEGYDDLLSAYESEEGSRE</sequence>
<feature type="region of interest" description="Disordered" evidence="1">
    <location>
        <begin position="1"/>
        <end position="43"/>
    </location>
</feature>
<feature type="compositionally biased region" description="Polar residues" evidence="1">
    <location>
        <begin position="493"/>
        <end position="503"/>
    </location>
</feature>
<protein>
    <submittedName>
        <fullName evidence="2">Uncharacterized protein</fullName>
    </submittedName>
</protein>
<feature type="region of interest" description="Disordered" evidence="1">
    <location>
        <begin position="196"/>
        <end position="240"/>
    </location>
</feature>
<dbReference type="HOGENOM" id="CLU_450625_0_0_1"/>
<feature type="compositionally biased region" description="Polar residues" evidence="1">
    <location>
        <begin position="92"/>
        <end position="102"/>
    </location>
</feature>
<evidence type="ECO:0000313" key="2">
    <source>
        <dbReference type="EMBL" id="KIJ04350.1"/>
    </source>
</evidence>
<gene>
    <name evidence="2" type="ORF">PAXINDRAFT_104214</name>
</gene>